<dbReference type="RefSeq" id="WP_160734911.1">
    <property type="nucleotide sequence ID" value="NZ_WTYT01000001.1"/>
</dbReference>
<dbReference type="EC" id="3.1.3.48" evidence="2"/>
<accession>A0A6I4T2Z2</accession>
<dbReference type="PANTHER" id="PTHR11717:SF7">
    <property type="entry name" value="LOW MOLECULAR WEIGHT PHOSPHOTYROSINE PROTEIN PHOSPHATASE"/>
    <property type="match status" value="1"/>
</dbReference>
<dbReference type="SMART" id="SM00226">
    <property type="entry name" value="LMWPc"/>
    <property type="match status" value="1"/>
</dbReference>
<dbReference type="Gene3D" id="3.40.50.2300">
    <property type="match status" value="1"/>
</dbReference>
<comment type="caution">
    <text evidence="7">The sequence shown here is derived from an EMBL/GenBank/DDBJ whole genome shotgun (WGS) entry which is preliminary data.</text>
</comment>
<dbReference type="CDD" id="cd16343">
    <property type="entry name" value="LMWPTP"/>
    <property type="match status" value="1"/>
</dbReference>
<evidence type="ECO:0000256" key="1">
    <source>
        <dbReference type="ARBA" id="ARBA00011063"/>
    </source>
</evidence>
<dbReference type="EMBL" id="WTYT01000001">
    <property type="protein sequence ID" value="MXO64483.1"/>
    <property type="molecule type" value="Genomic_DNA"/>
</dbReference>
<evidence type="ECO:0000256" key="5">
    <source>
        <dbReference type="PIRSR" id="PIRSR617867-1"/>
    </source>
</evidence>
<evidence type="ECO:0000256" key="4">
    <source>
        <dbReference type="ARBA" id="ARBA00022912"/>
    </source>
</evidence>
<dbReference type="Pfam" id="PF01451">
    <property type="entry name" value="LMWPc"/>
    <property type="match status" value="1"/>
</dbReference>
<feature type="domain" description="Phosphotyrosine protein phosphatase I" evidence="6">
    <location>
        <begin position="4"/>
        <end position="151"/>
    </location>
</feature>
<keyword evidence="4" id="KW-0904">Protein phosphatase</keyword>
<evidence type="ECO:0000256" key="3">
    <source>
        <dbReference type="ARBA" id="ARBA00022801"/>
    </source>
</evidence>
<keyword evidence="8" id="KW-1185">Reference proteome</keyword>
<dbReference type="AlphaFoldDB" id="A0A6I4T2Z2"/>
<gene>
    <name evidence="7" type="ORF">GRI91_01750</name>
</gene>
<evidence type="ECO:0000313" key="7">
    <source>
        <dbReference type="EMBL" id="MXO64483.1"/>
    </source>
</evidence>
<evidence type="ECO:0000259" key="6">
    <source>
        <dbReference type="SMART" id="SM00226"/>
    </source>
</evidence>
<dbReference type="PANTHER" id="PTHR11717">
    <property type="entry name" value="LOW MOLECULAR WEIGHT PROTEIN TYROSINE PHOSPHATASE"/>
    <property type="match status" value="1"/>
</dbReference>
<reference evidence="7 8" key="1">
    <citation type="submission" date="2019-12" db="EMBL/GenBank/DDBJ databases">
        <title>Genomic-based taxomic classification of the family Erythrobacteraceae.</title>
        <authorList>
            <person name="Xu L."/>
        </authorList>
    </citation>
    <scope>NUCLEOTIDE SEQUENCE [LARGE SCALE GENOMIC DNA]</scope>
    <source>
        <strain evidence="7 8">LMG 29518</strain>
    </source>
</reference>
<dbReference type="SUPFAM" id="SSF52788">
    <property type="entry name" value="Phosphotyrosine protein phosphatases I"/>
    <property type="match status" value="1"/>
</dbReference>
<feature type="active site" description="Proton donor" evidence="5">
    <location>
        <position position="125"/>
    </location>
</feature>
<feature type="active site" evidence="5">
    <location>
        <position position="16"/>
    </location>
</feature>
<dbReference type="InterPro" id="IPR023485">
    <property type="entry name" value="Ptyr_pPase"/>
</dbReference>
<dbReference type="InterPro" id="IPR036196">
    <property type="entry name" value="Ptyr_pPase_sf"/>
</dbReference>
<proteinExistence type="inferred from homology"/>
<dbReference type="InterPro" id="IPR017867">
    <property type="entry name" value="Tyr_phospatase_low_mol_wt"/>
</dbReference>
<dbReference type="InterPro" id="IPR050438">
    <property type="entry name" value="LMW_PTPase"/>
</dbReference>
<comment type="similarity">
    <text evidence="1">Belongs to the low molecular weight phosphotyrosine protein phosphatase family.</text>
</comment>
<organism evidence="7 8">
    <name type="scientific">Altericroceibacterium endophyticum</name>
    <dbReference type="NCBI Taxonomy" id="1808508"/>
    <lineage>
        <taxon>Bacteria</taxon>
        <taxon>Pseudomonadati</taxon>
        <taxon>Pseudomonadota</taxon>
        <taxon>Alphaproteobacteria</taxon>
        <taxon>Sphingomonadales</taxon>
        <taxon>Erythrobacteraceae</taxon>
        <taxon>Altericroceibacterium</taxon>
    </lineage>
</organism>
<evidence type="ECO:0000313" key="8">
    <source>
        <dbReference type="Proteomes" id="UP000438476"/>
    </source>
</evidence>
<protein>
    <recommendedName>
        <fullName evidence="2">protein-tyrosine-phosphatase</fullName>
        <ecNumber evidence="2">3.1.3.48</ecNumber>
    </recommendedName>
</protein>
<dbReference type="GO" id="GO:0004725">
    <property type="term" value="F:protein tyrosine phosphatase activity"/>
    <property type="evidence" value="ECO:0007669"/>
    <property type="project" value="UniProtKB-EC"/>
</dbReference>
<dbReference type="Proteomes" id="UP000438476">
    <property type="component" value="Unassembled WGS sequence"/>
</dbReference>
<dbReference type="PRINTS" id="PR00719">
    <property type="entry name" value="LMWPTPASE"/>
</dbReference>
<sequence length="156" mass="17145">MTQTTVLFVCLGNICRSPLAEGAMREAAERAGLDIKVDSCGTGNWHIGEAPDIRARSIARRKGVDLDMLRGRQLAAEDYTRFDYIFALDHDNLEVIRDRCPADSTAEISLLMDVVPGHEGEPVADPYFGGDEGFEVTWSDVSKAANALVERFSKNP</sequence>
<evidence type="ECO:0000256" key="2">
    <source>
        <dbReference type="ARBA" id="ARBA00013064"/>
    </source>
</evidence>
<dbReference type="OrthoDB" id="9784339at2"/>
<feature type="active site" description="Nucleophile" evidence="5">
    <location>
        <position position="10"/>
    </location>
</feature>
<keyword evidence="3" id="KW-0378">Hydrolase</keyword>
<name>A0A6I4T2Z2_9SPHN</name>